<comment type="caution">
    <text evidence="3">The sequence shown here is derived from an EMBL/GenBank/DDBJ whole genome shotgun (WGS) entry which is preliminary data.</text>
</comment>
<dbReference type="SUPFAM" id="SSF53850">
    <property type="entry name" value="Periplasmic binding protein-like II"/>
    <property type="match status" value="1"/>
</dbReference>
<gene>
    <name evidence="3" type="ORF">GCM10010989_03750</name>
</gene>
<reference evidence="3 4" key="1">
    <citation type="journal article" date="2014" name="Int. J. Syst. Evol. Microbiol.">
        <title>Complete genome sequence of Corynebacterium casei LMG S-19264T (=DSM 44701T), isolated from a smear-ripened cheese.</title>
        <authorList>
            <consortium name="US DOE Joint Genome Institute (JGI-PGF)"/>
            <person name="Walter F."/>
            <person name="Albersmeier A."/>
            <person name="Kalinowski J."/>
            <person name="Ruckert C."/>
        </authorList>
    </citation>
    <scope>NUCLEOTIDE SEQUENCE [LARGE SCALE GENOMIC DNA]</scope>
    <source>
        <strain evidence="3 4">CGMCC 1.15358</strain>
    </source>
</reference>
<protein>
    <submittedName>
        <fullName evidence="3">ABC transporter substrate-binding protein</fullName>
    </submittedName>
</protein>
<dbReference type="PANTHER" id="PTHR30290">
    <property type="entry name" value="PERIPLASMIC BINDING COMPONENT OF ABC TRANSPORTER"/>
    <property type="match status" value="1"/>
</dbReference>
<dbReference type="Gene3D" id="3.10.105.10">
    <property type="entry name" value="Dipeptide-binding Protein, Domain 3"/>
    <property type="match status" value="1"/>
</dbReference>
<name>A0A917DFJ6_9SPHN</name>
<comment type="similarity">
    <text evidence="2">Belongs to the bacterial solute-binding protein 5 family.</text>
</comment>
<evidence type="ECO:0000313" key="4">
    <source>
        <dbReference type="Proteomes" id="UP000598997"/>
    </source>
</evidence>
<dbReference type="EMBL" id="BMIO01000001">
    <property type="protein sequence ID" value="GGD32951.1"/>
    <property type="molecule type" value="Genomic_DNA"/>
</dbReference>
<accession>A0A917DFJ6</accession>
<comment type="subcellular location">
    <subcellularLocation>
        <location evidence="1">Periplasm</location>
    </subcellularLocation>
</comment>
<dbReference type="GO" id="GO:0015833">
    <property type="term" value="P:peptide transport"/>
    <property type="evidence" value="ECO:0007669"/>
    <property type="project" value="TreeGrafter"/>
</dbReference>
<dbReference type="GO" id="GO:1904680">
    <property type="term" value="F:peptide transmembrane transporter activity"/>
    <property type="evidence" value="ECO:0007669"/>
    <property type="project" value="TreeGrafter"/>
</dbReference>
<evidence type="ECO:0000256" key="2">
    <source>
        <dbReference type="ARBA" id="ARBA00005695"/>
    </source>
</evidence>
<sequence>MLAACDSGDGGRFDVILVGDEKSALSADPPFSPAAGLLREATGSGLVGLDAEGRIRPDLADRWIVTDDGLSYIFRFDQSALPGTEPLTAREVRTALLKAIKDLDGTGLGKDLAMIDGIYARTNQVIEIRLKTAAPEFLQLLADPALALRFDARKDRVLGMENEGGVLTLATYAEDPRDAETMDLRIAGPKEAVQRFQRGEARLLLGGGIDALPHVELGGLLRGTIRLDPVTGLFGLAIGDSEGFLSLASNREAISMAIDRQALIAPFGIGGWSPRTRLVPVGAPGTQQPAGRWAALTMEERQNVAVQRVAGWVASEGAIAPLTIALPTGTGGDILFRRLSADLSRIGLGARRVGPDDKADLMLVDDVAWMDRPEWYLHRLDCNVTKGLCSEEADALVAQAIAEPNAEVRLQLLSEADALLTDLDGFISFGPPIRFSLVRGGVDGFAVNRWGFHPLSQLFADPT</sequence>
<evidence type="ECO:0000313" key="3">
    <source>
        <dbReference type="EMBL" id="GGD32951.1"/>
    </source>
</evidence>
<evidence type="ECO:0000256" key="1">
    <source>
        <dbReference type="ARBA" id="ARBA00004418"/>
    </source>
</evidence>
<organism evidence="3 4">
    <name type="scientific">Croceicoccus pelagius</name>
    <dbReference type="NCBI Taxonomy" id="1703341"/>
    <lineage>
        <taxon>Bacteria</taxon>
        <taxon>Pseudomonadati</taxon>
        <taxon>Pseudomonadota</taxon>
        <taxon>Alphaproteobacteria</taxon>
        <taxon>Sphingomonadales</taxon>
        <taxon>Erythrobacteraceae</taxon>
        <taxon>Croceicoccus</taxon>
    </lineage>
</organism>
<dbReference type="AlphaFoldDB" id="A0A917DFJ6"/>
<dbReference type="Gene3D" id="3.90.76.10">
    <property type="entry name" value="Dipeptide-binding Protein, Domain 1"/>
    <property type="match status" value="1"/>
</dbReference>
<dbReference type="InterPro" id="IPR039424">
    <property type="entry name" value="SBP_5"/>
</dbReference>
<keyword evidence="4" id="KW-1185">Reference proteome</keyword>
<proteinExistence type="inferred from homology"/>
<dbReference type="Proteomes" id="UP000598997">
    <property type="component" value="Unassembled WGS sequence"/>
</dbReference>